<evidence type="ECO:0000259" key="4">
    <source>
        <dbReference type="PROSITE" id="PS51371"/>
    </source>
</evidence>
<feature type="domain" description="CBS" evidence="4">
    <location>
        <begin position="75"/>
        <end position="132"/>
    </location>
</feature>
<accession>A0A1N6XCW7</accession>
<dbReference type="SUPFAM" id="SSF54631">
    <property type="entry name" value="CBS-domain pair"/>
    <property type="match status" value="1"/>
</dbReference>
<dbReference type="AlphaFoldDB" id="A0A1N6XCW7"/>
<gene>
    <name evidence="5" type="ORF">SAMN05421641_12053</name>
</gene>
<dbReference type="RefSeq" id="WP_149766337.1">
    <property type="nucleotide sequence ID" value="NZ_FTMK01000020.1"/>
</dbReference>
<evidence type="ECO:0000256" key="1">
    <source>
        <dbReference type="ARBA" id="ARBA00023122"/>
    </source>
</evidence>
<feature type="coiled-coil region" evidence="3">
    <location>
        <begin position="115"/>
        <end position="142"/>
    </location>
</feature>
<dbReference type="Pfam" id="PF00571">
    <property type="entry name" value="CBS"/>
    <property type="match status" value="2"/>
</dbReference>
<proteinExistence type="predicted"/>
<dbReference type="PANTHER" id="PTHR43080">
    <property type="entry name" value="CBS DOMAIN-CONTAINING PROTEIN CBSX3, MITOCHONDRIAL"/>
    <property type="match status" value="1"/>
</dbReference>
<keyword evidence="1 2" id="KW-0129">CBS domain</keyword>
<dbReference type="GO" id="GO:0016853">
    <property type="term" value="F:isomerase activity"/>
    <property type="evidence" value="ECO:0007669"/>
    <property type="project" value="UniProtKB-KW"/>
</dbReference>
<sequence>MLIQKFLPTARRHLQSIDVSAALLQAARRLGEGCDMLLVCDAAGRLAGVLTKTDVVRQTGRCAGASCTAPIVQAMTRDVTIVTPDGWLQDVWDVMKTRGFKNIPVVDANRHPLGVLNARDVLQTLLQEVQEEENLLHDYVMNIGYR</sequence>
<dbReference type="PANTHER" id="PTHR43080:SF2">
    <property type="entry name" value="CBS DOMAIN-CONTAINING PROTEIN"/>
    <property type="match status" value="1"/>
</dbReference>
<name>A0A1N6XCW7_9RHOB</name>
<dbReference type="PROSITE" id="PS51371">
    <property type="entry name" value="CBS"/>
    <property type="match status" value="1"/>
</dbReference>
<evidence type="ECO:0000256" key="2">
    <source>
        <dbReference type="PROSITE-ProRule" id="PRU00703"/>
    </source>
</evidence>
<reference evidence="5 6" key="1">
    <citation type="submission" date="2017-01" db="EMBL/GenBank/DDBJ databases">
        <authorList>
            <person name="Varghese N."/>
            <person name="Submissions S."/>
        </authorList>
    </citation>
    <scope>NUCLEOTIDE SEQUENCE [LARGE SCALE GENOMIC DNA]</scope>
    <source>
        <strain evidence="5 6">ATCC 700171</strain>
    </source>
</reference>
<evidence type="ECO:0000256" key="3">
    <source>
        <dbReference type="SAM" id="Coils"/>
    </source>
</evidence>
<dbReference type="InterPro" id="IPR046342">
    <property type="entry name" value="CBS_dom_sf"/>
</dbReference>
<dbReference type="Gene3D" id="3.10.580.10">
    <property type="entry name" value="CBS-domain"/>
    <property type="match status" value="1"/>
</dbReference>
<dbReference type="OrthoDB" id="9811720at2"/>
<evidence type="ECO:0000313" key="5">
    <source>
        <dbReference type="EMBL" id="SIR00195.1"/>
    </source>
</evidence>
<organism evidence="5 6">
    <name type="scientific">Paracoccus thiocyanatus</name>
    <dbReference type="NCBI Taxonomy" id="34006"/>
    <lineage>
        <taxon>Bacteria</taxon>
        <taxon>Pseudomonadati</taxon>
        <taxon>Pseudomonadota</taxon>
        <taxon>Alphaproteobacteria</taxon>
        <taxon>Rhodobacterales</taxon>
        <taxon>Paracoccaceae</taxon>
        <taxon>Paracoccus</taxon>
    </lineage>
</organism>
<dbReference type="InterPro" id="IPR051257">
    <property type="entry name" value="Diverse_CBS-Domain"/>
</dbReference>
<keyword evidence="3" id="KW-0175">Coiled coil</keyword>
<keyword evidence="5" id="KW-0413">Isomerase</keyword>
<dbReference type="SMART" id="SM00116">
    <property type="entry name" value="CBS"/>
    <property type="match status" value="2"/>
</dbReference>
<dbReference type="InterPro" id="IPR000644">
    <property type="entry name" value="CBS_dom"/>
</dbReference>
<dbReference type="Proteomes" id="UP000323956">
    <property type="component" value="Unassembled WGS sequence"/>
</dbReference>
<protein>
    <submittedName>
        <fullName evidence="5">Arabinose-5-phosphate isomerase</fullName>
    </submittedName>
</protein>
<evidence type="ECO:0000313" key="6">
    <source>
        <dbReference type="Proteomes" id="UP000323956"/>
    </source>
</evidence>
<dbReference type="CDD" id="cd02205">
    <property type="entry name" value="CBS_pair_SF"/>
    <property type="match status" value="1"/>
</dbReference>
<dbReference type="EMBL" id="FTMK01000020">
    <property type="protein sequence ID" value="SIR00195.1"/>
    <property type="molecule type" value="Genomic_DNA"/>
</dbReference>